<sequence>MSCYPADRHGTMFRGRALEEGDIEILKHFRISFGGTNSKSREATYDCLDAQSCVKFYSEEAVRWNITERKEGCSSGGVETREFPVFGDERRDEEFKETMEETSVGANEETSVGGEAARRLIGLVDLYSPLRWGPG</sequence>
<dbReference type="AlphaFoldDB" id="A0AA36HEP6"/>
<keyword evidence="2" id="KW-1185">Reference proteome</keyword>
<name>A0AA36HEP6_CYLNA</name>
<organism evidence="1 2">
    <name type="scientific">Cylicocyclus nassatus</name>
    <name type="common">Nematode worm</name>
    <dbReference type="NCBI Taxonomy" id="53992"/>
    <lineage>
        <taxon>Eukaryota</taxon>
        <taxon>Metazoa</taxon>
        <taxon>Ecdysozoa</taxon>
        <taxon>Nematoda</taxon>
        <taxon>Chromadorea</taxon>
        <taxon>Rhabditida</taxon>
        <taxon>Rhabditina</taxon>
        <taxon>Rhabditomorpha</taxon>
        <taxon>Strongyloidea</taxon>
        <taxon>Strongylidae</taxon>
        <taxon>Cylicocyclus</taxon>
    </lineage>
</organism>
<evidence type="ECO:0000313" key="2">
    <source>
        <dbReference type="Proteomes" id="UP001176961"/>
    </source>
</evidence>
<dbReference type="Proteomes" id="UP001176961">
    <property type="component" value="Unassembled WGS sequence"/>
</dbReference>
<accession>A0AA36HEP6</accession>
<protein>
    <submittedName>
        <fullName evidence="1">Uncharacterized protein</fullName>
    </submittedName>
</protein>
<evidence type="ECO:0000313" key="1">
    <source>
        <dbReference type="EMBL" id="CAJ0609317.1"/>
    </source>
</evidence>
<gene>
    <name evidence="1" type="ORF">CYNAS_LOCUS21300</name>
</gene>
<proteinExistence type="predicted"/>
<dbReference type="EMBL" id="CATQJL010000326">
    <property type="protein sequence ID" value="CAJ0609317.1"/>
    <property type="molecule type" value="Genomic_DNA"/>
</dbReference>
<reference evidence="1" key="1">
    <citation type="submission" date="2023-07" db="EMBL/GenBank/DDBJ databases">
        <authorList>
            <consortium name="CYATHOMIX"/>
        </authorList>
    </citation>
    <scope>NUCLEOTIDE SEQUENCE</scope>
    <source>
        <strain evidence="1">N/A</strain>
    </source>
</reference>
<comment type="caution">
    <text evidence="1">The sequence shown here is derived from an EMBL/GenBank/DDBJ whole genome shotgun (WGS) entry which is preliminary data.</text>
</comment>